<dbReference type="EMBL" id="BEHT01000013">
    <property type="protein sequence ID" value="GBC98640.1"/>
    <property type="molecule type" value="Genomic_DNA"/>
</dbReference>
<dbReference type="EC" id="2.4.1.289" evidence="2"/>
<dbReference type="AlphaFoldDB" id="A0A2H5XBR8"/>
<evidence type="ECO:0000259" key="1">
    <source>
        <dbReference type="Pfam" id="PF00535"/>
    </source>
</evidence>
<dbReference type="PANTHER" id="PTHR43179">
    <property type="entry name" value="RHAMNOSYLTRANSFERASE WBBL"/>
    <property type="match status" value="1"/>
</dbReference>
<comment type="caution">
    <text evidence="2">The sequence shown here is derived from an EMBL/GenBank/DDBJ whole genome shotgun (WGS) entry which is preliminary data.</text>
</comment>
<name>A0A2H5XBR8_9BACT</name>
<reference evidence="3" key="1">
    <citation type="submission" date="2017-09" db="EMBL/GenBank/DDBJ databases">
        <title>Metaegenomics of thermophilic ammonia-oxidizing enrichment culture.</title>
        <authorList>
            <person name="Kato S."/>
            <person name="Suzuki K."/>
        </authorList>
    </citation>
    <scope>NUCLEOTIDE SEQUENCE [LARGE SCALE GENOMIC DNA]</scope>
</reference>
<dbReference type="Gene3D" id="3.90.550.10">
    <property type="entry name" value="Spore Coat Polysaccharide Biosynthesis Protein SpsA, Chain A"/>
    <property type="match status" value="1"/>
</dbReference>
<sequence>MDKTTVSVIIVNWNTREHLRRCLKAILEAQSDRHGTEIAIEVIVVDNASADGSAEMVWQEFPQVKLVANERNIGYAAANNQAAAVAQGQFFLLLNPDAEVTPNAIARLVAFAQMHPDAGAVAPKLIYPDGRLQPSVRSFPTPAALVFAALGLDKLFPRSRVLGRYRMAWFHYDRVAEVDQPMASALLVRRAAWEQIGGMDATLRIFFNDVDFCWRLKMTGWRIYFLPDAVVVHHHGASTRFLGIGKCWASHQGLLQFYDKHFRPLMPKPLYALLRSAIAVGSALRITVALIANFLRLTITC</sequence>
<accession>A0A2H5XBR8</accession>
<organism evidence="2 3">
    <name type="scientific">Candidatus Fervidibacter japonicus</name>
    <dbReference type="NCBI Taxonomy" id="2035412"/>
    <lineage>
        <taxon>Bacteria</taxon>
        <taxon>Candidatus Fervidibacterota</taxon>
        <taxon>Candidatus Fervidibacter</taxon>
    </lineage>
</organism>
<dbReference type="CDD" id="cd04186">
    <property type="entry name" value="GT_2_like_c"/>
    <property type="match status" value="1"/>
</dbReference>
<feature type="domain" description="Glycosyltransferase 2-like" evidence="1">
    <location>
        <begin position="7"/>
        <end position="134"/>
    </location>
</feature>
<dbReference type="SUPFAM" id="SSF53448">
    <property type="entry name" value="Nucleotide-diphospho-sugar transferases"/>
    <property type="match status" value="1"/>
</dbReference>
<proteinExistence type="predicted"/>
<evidence type="ECO:0000313" key="3">
    <source>
        <dbReference type="Proteomes" id="UP000236173"/>
    </source>
</evidence>
<dbReference type="Pfam" id="PF00535">
    <property type="entry name" value="Glycos_transf_2"/>
    <property type="match status" value="1"/>
</dbReference>
<gene>
    <name evidence="2" type="primary">wbbL_2</name>
    <name evidence="2" type="ORF">HRbin17_01154</name>
</gene>
<keyword evidence="2" id="KW-0808">Transferase</keyword>
<evidence type="ECO:0000313" key="2">
    <source>
        <dbReference type="EMBL" id="GBC98640.1"/>
    </source>
</evidence>
<dbReference type="PANTHER" id="PTHR43179:SF7">
    <property type="entry name" value="RHAMNOSYLTRANSFERASE WBBL"/>
    <property type="match status" value="1"/>
</dbReference>
<keyword evidence="2" id="KW-0328">Glycosyltransferase</keyword>
<dbReference type="Proteomes" id="UP000236173">
    <property type="component" value="Unassembled WGS sequence"/>
</dbReference>
<dbReference type="InterPro" id="IPR029044">
    <property type="entry name" value="Nucleotide-diphossugar_trans"/>
</dbReference>
<protein>
    <submittedName>
        <fullName evidence="2">N-acetylglucosaminyl-diphospho-decaprenol L-rhamnosyltransferase</fullName>
        <ecNumber evidence="2">2.4.1.289</ecNumber>
    </submittedName>
</protein>
<dbReference type="GO" id="GO:0102096">
    <property type="term" value="F:decaprenyl-N-acetyl-alpha-D-glucosaminyl-pyrophosphate:dTDP-alpha-L-rhamnose rhamnosyltransferase activity"/>
    <property type="evidence" value="ECO:0007669"/>
    <property type="project" value="UniProtKB-EC"/>
</dbReference>
<dbReference type="InterPro" id="IPR001173">
    <property type="entry name" value="Glyco_trans_2-like"/>
</dbReference>